<keyword evidence="7 12" id="KW-1133">Transmembrane helix</keyword>
<feature type="transmembrane region" description="Helical" evidence="12">
    <location>
        <begin position="1259"/>
        <end position="1282"/>
    </location>
</feature>
<evidence type="ECO:0000256" key="7">
    <source>
        <dbReference type="ARBA" id="ARBA00022989"/>
    </source>
</evidence>
<keyword evidence="3" id="KW-0433">Leucine-rich repeat</keyword>
<feature type="region of interest" description="Disordered" evidence="11">
    <location>
        <begin position="1519"/>
        <end position="1551"/>
    </location>
</feature>
<sequence length="1628" mass="184047">MGSRRLHALRSATLADHITSSPVEDAFASKPSYDGRPKHRIIRASSTTTTTTTTTTNTANNKNRNKININSNQSSIKGLKRPTTINVLSVPTNNKNSSSSIGEQNHISLVQSSLPTLEPNENSVQFVSPTQRWRSQMRTKSSSWTSTKRKHWSPHHHVLPRWSILLLLCTFGTIIPFIHTFTCPPVNLIHRLTAPNGASVNRNIPISNETPECDCTIVQEGGWEINCYATTNENTNQDESKSNANKWSSPRDFDSPDYNIDYNILMVSFSVRYTIGQQLKITCDHGAPIFKPALFQGFGIESIDTFQIERCELPISLPLSVILYRTTPKHAFTINSRLGDSAYSFNSSGNAMANDLVAPIRSLTLTSPKAVTIQQLNTLLSELESLEQLTLNDFNLSDVDDFGVESFDRPAERRLNRLRRQRSIPSVPYQLRPITTTTMMPEIDIKTARNEEHEVTTISIEPIKESPEISNPSEPSVELAKFDIQSNNTMLVTTTTIMPLVEETTLQFNSSEVEFTPANSTGRNIQLDDMETIESDSNDVNVENKPIIVLDENALNFGKILPNLRILRLRHFIKESNIPNVLFQILHGLTKLEYLELDSNILNHLPRSAMSFASKSLKKLYLYKNSIKEIDENAFINLTRLEILDLSQNQLTTIPDHALKPLKNLLYLSFRNNKLKSLSKNVFQTNYKLTSLDLSQNRGLEPLPANFIPSLTKMELKGNQLKNLTIPGLFGWNQLLSKLDVSANRITTISSAIFSSNSSHLIELNLNRNQLTELPDDLFKQVRNLRKLSVAYNDLRQTSPNTFIHLRSLEELILSKNKIVTLNTLVNQLPFGIGGNLKKVDLSYNNLTNFDVDINGVNWHLYLLLSELNLKNNQFNGTLRVPIFSTSIETIIDLDLSSNQFTAVDVDHITAGMEFDWKSADFSDTDMLSTQSLETQVRLDNNPLECNCLLFPFVNYTKATGHLFSKHVHSISRKTVFVIDSSNSLACAQPMELLNRPINHLLLDELVCHINDTRICPDECHCLYRSMDSSAIIDCDNVGLQQLPIQLNLSRYYNISIEETSEKVSLVDNVQILLRNNSIASIDRLNQMFHWSHDKLTAPSFIEIWLDGNRINSIDSNLIPFDNKSSTMPILRTLSLRANNLTMIPIEFLKTFEKFGNNGTGRTSKHVESGDGTLESRLYLGHNPIDCYNDPMPPNANCYIRNLKTWLSTHADRVGDINAIECDGNTVNMRSMNETSNLVLLNMTDTILCPIVTPLAHNGMLLALSIICVMLASSLFVVSVLYYRNKQTILAFIYIHLNPIFICLSFTEDDLDEDKIYDAFVSYSSLDRDIVMELIEKLEKPIDMSEANLMLQNGCTIHEGKADRIVPENEFNKSKSGKDIDTESANDGQSRHRLCIHERDWLPGNLISWNIVNSVQNSKRTILVLSQNFINSIWFQVEFHTAYYQMLEDKIDRLIVIVRGDLPPKEEMDKDLAFLLTTKTYLVWGEKWFWEKLYYAMPHKPKQNVTQFSKNGHFDSKKMPSINGKHNGQVKLNGSSTNQHKPGMLKWSSKGSQAEMMKDYVDKTIASHFQLNTLQSNNRQSNGNGDQPKPAPKSLRNSGTLSSMATTNGNGRNAAAYDNKSFINETNT</sequence>
<keyword evidence="5" id="KW-0732">Signal</keyword>
<evidence type="ECO:0000256" key="11">
    <source>
        <dbReference type="SAM" id="MobiDB-lite"/>
    </source>
</evidence>
<feature type="transmembrane region" description="Helical" evidence="12">
    <location>
        <begin position="1289"/>
        <end position="1307"/>
    </location>
</feature>
<dbReference type="InterPro" id="IPR001611">
    <property type="entry name" value="Leu-rich_rpt"/>
</dbReference>
<protein>
    <recommendedName>
        <fullName evidence="13">TIR domain-containing protein</fullName>
    </recommendedName>
</protein>
<comment type="subcellular location">
    <subcellularLocation>
        <location evidence="1">Membrane</location>
        <topology evidence="1">Single-pass membrane protein</topology>
    </subcellularLocation>
</comment>
<feature type="compositionally biased region" description="Polar residues" evidence="11">
    <location>
        <begin position="1575"/>
        <end position="1585"/>
    </location>
</feature>
<dbReference type="InterPro" id="IPR032675">
    <property type="entry name" value="LRR_dom_sf"/>
</dbReference>
<dbReference type="SMART" id="SM00364">
    <property type="entry name" value="LRR_BAC"/>
    <property type="match status" value="7"/>
</dbReference>
<feature type="compositionally biased region" description="Polar residues" evidence="11">
    <location>
        <begin position="1524"/>
        <end position="1540"/>
    </location>
</feature>
<dbReference type="PROSITE" id="PS51450">
    <property type="entry name" value="LRR"/>
    <property type="match status" value="4"/>
</dbReference>
<organism evidence="14 15">
    <name type="scientific">Blomia tropicalis</name>
    <name type="common">Mite</name>
    <dbReference type="NCBI Taxonomy" id="40697"/>
    <lineage>
        <taxon>Eukaryota</taxon>
        <taxon>Metazoa</taxon>
        <taxon>Ecdysozoa</taxon>
        <taxon>Arthropoda</taxon>
        <taxon>Chelicerata</taxon>
        <taxon>Arachnida</taxon>
        <taxon>Acari</taxon>
        <taxon>Acariformes</taxon>
        <taxon>Sarcoptiformes</taxon>
        <taxon>Astigmata</taxon>
        <taxon>Glycyphagoidea</taxon>
        <taxon>Echimyopodidae</taxon>
        <taxon>Blomia</taxon>
    </lineage>
</organism>
<dbReference type="Proteomes" id="UP001142055">
    <property type="component" value="Chromosome 2"/>
</dbReference>
<keyword evidence="6" id="KW-0677">Repeat</keyword>
<keyword evidence="9" id="KW-0675">Receptor</keyword>
<feature type="region of interest" description="Disordered" evidence="11">
    <location>
        <begin position="46"/>
        <end position="69"/>
    </location>
</feature>
<dbReference type="InterPro" id="IPR000157">
    <property type="entry name" value="TIR_dom"/>
</dbReference>
<dbReference type="Gene3D" id="3.80.10.10">
    <property type="entry name" value="Ribonuclease Inhibitor"/>
    <property type="match status" value="4"/>
</dbReference>
<keyword evidence="15" id="KW-1185">Reference proteome</keyword>
<dbReference type="Pfam" id="PF13855">
    <property type="entry name" value="LRR_8"/>
    <property type="match status" value="2"/>
</dbReference>
<dbReference type="GO" id="GO:0038023">
    <property type="term" value="F:signaling receptor activity"/>
    <property type="evidence" value="ECO:0007669"/>
    <property type="project" value="TreeGrafter"/>
</dbReference>
<keyword evidence="4 12" id="KW-0812">Transmembrane</keyword>
<evidence type="ECO:0000256" key="9">
    <source>
        <dbReference type="ARBA" id="ARBA00023170"/>
    </source>
</evidence>
<gene>
    <name evidence="14" type="ORF">RDWZM_006256</name>
</gene>
<evidence type="ECO:0000256" key="3">
    <source>
        <dbReference type="ARBA" id="ARBA00022614"/>
    </source>
</evidence>
<dbReference type="SUPFAM" id="SSF52200">
    <property type="entry name" value="Toll/Interleukin receptor TIR domain"/>
    <property type="match status" value="1"/>
</dbReference>
<dbReference type="GO" id="GO:0005886">
    <property type="term" value="C:plasma membrane"/>
    <property type="evidence" value="ECO:0007669"/>
    <property type="project" value="TreeGrafter"/>
</dbReference>
<evidence type="ECO:0000256" key="5">
    <source>
        <dbReference type="ARBA" id="ARBA00022729"/>
    </source>
</evidence>
<evidence type="ECO:0000256" key="4">
    <source>
        <dbReference type="ARBA" id="ARBA00022692"/>
    </source>
</evidence>
<evidence type="ECO:0000313" key="14">
    <source>
        <dbReference type="EMBL" id="KAJ6220444.1"/>
    </source>
</evidence>
<dbReference type="SMART" id="SM00369">
    <property type="entry name" value="LRR_TYP"/>
    <property type="match status" value="11"/>
</dbReference>
<dbReference type="PANTHER" id="PTHR24365:SF541">
    <property type="entry name" value="PROTEIN TOLL-RELATED"/>
    <property type="match status" value="1"/>
</dbReference>
<dbReference type="OMA" id="LISWNIV"/>
<dbReference type="InterPro" id="IPR035897">
    <property type="entry name" value="Toll_tir_struct_dom_sf"/>
</dbReference>
<dbReference type="SMART" id="SM00365">
    <property type="entry name" value="LRR_SD22"/>
    <property type="match status" value="6"/>
</dbReference>
<evidence type="ECO:0000256" key="10">
    <source>
        <dbReference type="ARBA" id="ARBA00023180"/>
    </source>
</evidence>
<accession>A0A9Q0M7T3</accession>
<evidence type="ECO:0000256" key="2">
    <source>
        <dbReference type="ARBA" id="ARBA00009634"/>
    </source>
</evidence>
<feature type="compositionally biased region" description="Low complexity" evidence="11">
    <location>
        <begin position="1605"/>
        <end position="1616"/>
    </location>
</feature>
<keyword evidence="8 12" id="KW-0472">Membrane</keyword>
<feature type="transmembrane region" description="Helical" evidence="12">
    <location>
        <begin position="158"/>
        <end position="178"/>
    </location>
</feature>
<dbReference type="Gene3D" id="3.40.50.10140">
    <property type="entry name" value="Toll/interleukin-1 receptor homology (TIR) domain"/>
    <property type="match status" value="1"/>
</dbReference>
<evidence type="ECO:0000259" key="13">
    <source>
        <dbReference type="PROSITE" id="PS50104"/>
    </source>
</evidence>
<dbReference type="PANTHER" id="PTHR24365">
    <property type="entry name" value="TOLL-LIKE RECEPTOR"/>
    <property type="match status" value="1"/>
</dbReference>
<dbReference type="EMBL" id="JAPWDV010000002">
    <property type="protein sequence ID" value="KAJ6220444.1"/>
    <property type="molecule type" value="Genomic_DNA"/>
</dbReference>
<keyword evidence="10" id="KW-0325">Glycoprotein</keyword>
<comment type="similarity">
    <text evidence="2">Belongs to the Toll-like receptor family.</text>
</comment>
<dbReference type="SMART" id="SM00255">
    <property type="entry name" value="TIR"/>
    <property type="match status" value="1"/>
</dbReference>
<feature type="region of interest" description="Disordered" evidence="11">
    <location>
        <begin position="1575"/>
        <end position="1628"/>
    </location>
</feature>
<evidence type="ECO:0000256" key="8">
    <source>
        <dbReference type="ARBA" id="ARBA00023136"/>
    </source>
</evidence>
<comment type="caution">
    <text evidence="14">The sequence shown here is derived from an EMBL/GenBank/DDBJ whole genome shotgun (WGS) entry which is preliminary data.</text>
</comment>
<proteinExistence type="inferred from homology"/>
<feature type="compositionally biased region" description="Polar residues" evidence="11">
    <location>
        <begin position="1595"/>
        <end position="1604"/>
    </location>
</feature>
<evidence type="ECO:0000313" key="15">
    <source>
        <dbReference type="Proteomes" id="UP001142055"/>
    </source>
</evidence>
<evidence type="ECO:0000256" key="12">
    <source>
        <dbReference type="SAM" id="Phobius"/>
    </source>
</evidence>
<dbReference type="InterPro" id="IPR003591">
    <property type="entry name" value="Leu-rich_rpt_typical-subtyp"/>
</dbReference>
<evidence type="ECO:0000256" key="1">
    <source>
        <dbReference type="ARBA" id="ARBA00004167"/>
    </source>
</evidence>
<name>A0A9Q0M7T3_BLOTA</name>
<dbReference type="Pfam" id="PF01582">
    <property type="entry name" value="TIR"/>
    <property type="match status" value="1"/>
</dbReference>
<feature type="domain" description="TIR" evidence="13">
    <location>
        <begin position="1315"/>
        <end position="1497"/>
    </location>
</feature>
<dbReference type="SUPFAM" id="SSF52058">
    <property type="entry name" value="L domain-like"/>
    <property type="match status" value="1"/>
</dbReference>
<evidence type="ECO:0000256" key="6">
    <source>
        <dbReference type="ARBA" id="ARBA00022737"/>
    </source>
</evidence>
<reference evidence="14" key="1">
    <citation type="submission" date="2022-12" db="EMBL/GenBank/DDBJ databases">
        <title>Genome assemblies of Blomia tropicalis.</title>
        <authorList>
            <person name="Cui Y."/>
        </authorList>
    </citation>
    <scope>NUCLEOTIDE SEQUENCE</scope>
    <source>
        <tissue evidence="14">Adult mites</tissue>
    </source>
</reference>
<dbReference type="GO" id="GO:0007165">
    <property type="term" value="P:signal transduction"/>
    <property type="evidence" value="ECO:0007669"/>
    <property type="project" value="InterPro"/>
</dbReference>
<dbReference type="PROSITE" id="PS50104">
    <property type="entry name" value="TIR"/>
    <property type="match status" value="1"/>
</dbReference>